<dbReference type="NCBIfam" id="NF005559">
    <property type="entry name" value="PRK07231.1"/>
    <property type="match status" value="1"/>
</dbReference>
<keyword evidence="2" id="KW-0560">Oxidoreductase</keyword>
<comment type="similarity">
    <text evidence="1">Belongs to the short-chain dehydrogenases/reductases (SDR) family.</text>
</comment>
<evidence type="ECO:0000313" key="5">
    <source>
        <dbReference type="EMBL" id="GLR54983.1"/>
    </source>
</evidence>
<evidence type="ECO:0000256" key="1">
    <source>
        <dbReference type="ARBA" id="ARBA00006484"/>
    </source>
</evidence>
<dbReference type="Pfam" id="PF13561">
    <property type="entry name" value="adh_short_C2"/>
    <property type="match status" value="1"/>
</dbReference>
<evidence type="ECO:0000313" key="6">
    <source>
        <dbReference type="Proteomes" id="UP001156702"/>
    </source>
</evidence>
<keyword evidence="3" id="KW-0520">NAD</keyword>
<dbReference type="SUPFAM" id="SSF51735">
    <property type="entry name" value="NAD(P)-binding Rossmann-fold domains"/>
    <property type="match status" value="1"/>
</dbReference>
<dbReference type="EMBL" id="BSOP01000063">
    <property type="protein sequence ID" value="GLR54983.1"/>
    <property type="molecule type" value="Genomic_DNA"/>
</dbReference>
<organism evidence="5 6">
    <name type="scientific">Shinella yambaruensis</name>
    <dbReference type="NCBI Taxonomy" id="415996"/>
    <lineage>
        <taxon>Bacteria</taxon>
        <taxon>Pseudomonadati</taxon>
        <taxon>Pseudomonadota</taxon>
        <taxon>Alphaproteobacteria</taxon>
        <taxon>Hyphomicrobiales</taxon>
        <taxon>Rhizobiaceae</taxon>
        <taxon>Shinella</taxon>
    </lineage>
</organism>
<dbReference type="SMART" id="SM00822">
    <property type="entry name" value="PKS_KR"/>
    <property type="match status" value="1"/>
</dbReference>
<keyword evidence="6" id="KW-1185">Reference proteome</keyword>
<dbReference type="PANTHER" id="PTHR24321:SF8">
    <property type="entry name" value="ESTRADIOL 17-BETA-DEHYDROGENASE 8-RELATED"/>
    <property type="match status" value="1"/>
</dbReference>
<sequence>MRLAGKKALMIGAATGIGRAAAIQFADNGADIVIADINRPAAEETVASLAKTGRHASAIACDVREEASVRDAVAAAESRMNGIDTLVFFAGLQRLGHAEQFSAADWDAVFDVNARGTFLATKYAAPAIRKAGGGSIITTSSLAGLRGAPGMTGYAAAKGAVIAYTVALAQELAPDNIRVNSVLPGWIDTPFNNPAIALMGGVEAHGEVVKRIVPLGRQGTPDEVAPIYVFLASEESRYITAKQMMVDGGMAH</sequence>
<accession>A0ABQ5ZQN9</accession>
<dbReference type="InterPro" id="IPR002347">
    <property type="entry name" value="SDR_fam"/>
</dbReference>
<evidence type="ECO:0000256" key="2">
    <source>
        <dbReference type="ARBA" id="ARBA00023002"/>
    </source>
</evidence>
<evidence type="ECO:0000259" key="4">
    <source>
        <dbReference type="SMART" id="SM00822"/>
    </source>
</evidence>
<dbReference type="PROSITE" id="PS00061">
    <property type="entry name" value="ADH_SHORT"/>
    <property type="match status" value="1"/>
</dbReference>
<evidence type="ECO:0000256" key="3">
    <source>
        <dbReference type="ARBA" id="ARBA00023027"/>
    </source>
</evidence>
<dbReference type="PRINTS" id="PR00080">
    <property type="entry name" value="SDRFAMILY"/>
</dbReference>
<comment type="caution">
    <text evidence="5">The sequence shown here is derived from an EMBL/GenBank/DDBJ whole genome shotgun (WGS) entry which is preliminary data.</text>
</comment>
<reference evidence="6" key="1">
    <citation type="journal article" date="2019" name="Int. J. Syst. Evol. Microbiol.">
        <title>The Global Catalogue of Microorganisms (GCM) 10K type strain sequencing project: providing services to taxonomists for standard genome sequencing and annotation.</title>
        <authorList>
            <consortium name="The Broad Institute Genomics Platform"/>
            <consortium name="The Broad Institute Genome Sequencing Center for Infectious Disease"/>
            <person name="Wu L."/>
            <person name="Ma J."/>
        </authorList>
    </citation>
    <scope>NUCLEOTIDE SEQUENCE [LARGE SCALE GENOMIC DNA]</scope>
    <source>
        <strain evidence="6">NBRC 102122</strain>
    </source>
</reference>
<feature type="domain" description="Ketoreductase" evidence="4">
    <location>
        <begin position="6"/>
        <end position="189"/>
    </location>
</feature>
<protein>
    <submittedName>
        <fullName evidence="5">Short-chain dehydrogenase</fullName>
    </submittedName>
</protein>
<dbReference type="InterPro" id="IPR020904">
    <property type="entry name" value="Sc_DH/Rdtase_CS"/>
</dbReference>
<dbReference type="PANTHER" id="PTHR24321">
    <property type="entry name" value="DEHYDROGENASES, SHORT CHAIN"/>
    <property type="match status" value="1"/>
</dbReference>
<gene>
    <name evidence="5" type="ORF">GCM10007923_62030</name>
</gene>
<dbReference type="PRINTS" id="PR00081">
    <property type="entry name" value="GDHRDH"/>
</dbReference>
<proteinExistence type="inferred from homology"/>
<dbReference type="Proteomes" id="UP001156702">
    <property type="component" value="Unassembled WGS sequence"/>
</dbReference>
<name>A0ABQ5ZQN9_9HYPH</name>
<dbReference type="Gene3D" id="3.40.50.720">
    <property type="entry name" value="NAD(P)-binding Rossmann-like Domain"/>
    <property type="match status" value="1"/>
</dbReference>
<dbReference type="RefSeq" id="WP_244768095.1">
    <property type="nucleotide sequence ID" value="NZ_BSOP01000063.1"/>
</dbReference>
<dbReference type="InterPro" id="IPR057326">
    <property type="entry name" value="KR_dom"/>
</dbReference>
<dbReference type="InterPro" id="IPR036291">
    <property type="entry name" value="NAD(P)-bd_dom_sf"/>
</dbReference>